<dbReference type="AlphaFoldDB" id="K0IZM4"/>
<dbReference type="InterPro" id="IPR015590">
    <property type="entry name" value="Aldehyde_DH_dom"/>
</dbReference>
<dbReference type="RefSeq" id="WP_015009023.1">
    <property type="nucleotide sequence ID" value="NC_018704.1"/>
</dbReference>
<evidence type="ECO:0000313" key="9">
    <source>
        <dbReference type="EMBL" id="BAM46417.1"/>
    </source>
</evidence>
<dbReference type="InterPro" id="IPR016161">
    <property type="entry name" value="Ald_DH/histidinol_DH"/>
</dbReference>
<dbReference type="STRING" id="698758.AXY_02850"/>
<dbReference type="Pfam" id="PF00171">
    <property type="entry name" value="Aldedh"/>
    <property type="match status" value="1"/>
</dbReference>
<dbReference type="GO" id="GO:0005737">
    <property type="term" value="C:cytoplasm"/>
    <property type="evidence" value="ECO:0007669"/>
    <property type="project" value="TreeGrafter"/>
</dbReference>
<dbReference type="InterPro" id="IPR016162">
    <property type="entry name" value="Ald_DH_N"/>
</dbReference>
<dbReference type="eggNOG" id="COG1012">
    <property type="taxonomic scope" value="Bacteria"/>
</dbReference>
<evidence type="ECO:0000256" key="4">
    <source>
        <dbReference type="PIRNR" id="PIRNR036492"/>
    </source>
</evidence>
<feature type="active site" evidence="5 6">
    <location>
        <position position="206"/>
    </location>
</feature>
<protein>
    <recommendedName>
        <fullName evidence="4">Aldehyde dehydrogenase</fullName>
    </recommendedName>
</protein>
<evidence type="ECO:0000259" key="8">
    <source>
        <dbReference type="Pfam" id="PF00171"/>
    </source>
</evidence>
<dbReference type="GO" id="GO:0004029">
    <property type="term" value="F:aldehyde dehydrogenase (NAD+) activity"/>
    <property type="evidence" value="ECO:0007669"/>
    <property type="project" value="TreeGrafter"/>
</dbReference>
<evidence type="ECO:0000256" key="3">
    <source>
        <dbReference type="ARBA" id="ARBA00023027"/>
    </source>
</evidence>
<proteinExistence type="inferred from homology"/>
<dbReference type="PANTHER" id="PTHR43570">
    <property type="entry name" value="ALDEHYDE DEHYDROGENASE"/>
    <property type="match status" value="1"/>
</dbReference>
<dbReference type="InterPro" id="IPR012394">
    <property type="entry name" value="Aldehyde_DH_NAD(P)"/>
</dbReference>
<dbReference type="PIRSF" id="PIRSF036492">
    <property type="entry name" value="ALDH"/>
    <property type="match status" value="1"/>
</dbReference>
<dbReference type="PATRIC" id="fig|698758.3.peg.287"/>
<dbReference type="InterPro" id="IPR016160">
    <property type="entry name" value="Ald_DH_CS_CYS"/>
</dbReference>
<organism evidence="9 10">
    <name type="scientific">Amphibacillus xylanus (strain ATCC 51415 / DSM 6626 / JCM 7361 / LMG 17667 / NBRC 15112 / Ep01)</name>
    <dbReference type="NCBI Taxonomy" id="698758"/>
    <lineage>
        <taxon>Bacteria</taxon>
        <taxon>Bacillati</taxon>
        <taxon>Bacillota</taxon>
        <taxon>Bacilli</taxon>
        <taxon>Bacillales</taxon>
        <taxon>Bacillaceae</taxon>
        <taxon>Amphibacillus</taxon>
    </lineage>
</organism>
<dbReference type="KEGG" id="axl:AXY_02850"/>
<dbReference type="Proteomes" id="UP000006294">
    <property type="component" value="Chromosome"/>
</dbReference>
<dbReference type="FunFam" id="3.40.605.10:FF:000004">
    <property type="entry name" value="Aldehyde dehydrogenase"/>
    <property type="match status" value="1"/>
</dbReference>
<dbReference type="Gene3D" id="3.40.309.10">
    <property type="entry name" value="Aldehyde Dehydrogenase, Chain A, domain 2"/>
    <property type="match status" value="1"/>
</dbReference>
<reference evidence="9 10" key="1">
    <citation type="submission" date="2011-01" db="EMBL/GenBank/DDBJ databases">
        <title>Whole genome sequence of Amphibacillus xylinus NBRC 15112.</title>
        <authorList>
            <person name="Nakazawa H."/>
            <person name="Katano Y."/>
            <person name="Nakamura S."/>
            <person name="Sasagawa M."/>
            <person name="Fukada J."/>
            <person name="Arai T."/>
            <person name="Sasakura N."/>
            <person name="Mochizuki D."/>
            <person name="Hosoyama A."/>
            <person name="Harada K."/>
            <person name="Horikawa H."/>
            <person name="Kato Y."/>
            <person name="Harada T."/>
            <person name="Sasaki K."/>
            <person name="Sekiguchi M."/>
            <person name="Hodoyama M."/>
            <person name="Nishiko R."/>
            <person name="Narita H."/>
            <person name="Hanamaki A."/>
            <person name="Hata C."/>
            <person name="Konno Y."/>
            <person name="Niimura Y."/>
            <person name="Yamazaki S."/>
            <person name="Fujita N."/>
        </authorList>
    </citation>
    <scope>NUCLEOTIDE SEQUENCE [LARGE SCALE GENOMIC DNA]</scope>
    <source>
        <strain evidence="10">ATCC 51415 / DSM 6626 / JCM 7361 / LMG 17667 / NBRC 15112 / Ep01</strain>
    </source>
</reference>
<gene>
    <name evidence="9" type="primary">aldH</name>
    <name evidence="9" type="ordered locus">AXY_02850</name>
</gene>
<feature type="domain" description="Aldehyde dehydrogenase" evidence="8">
    <location>
        <begin position="18"/>
        <end position="424"/>
    </location>
</feature>
<evidence type="ECO:0000313" key="10">
    <source>
        <dbReference type="Proteomes" id="UP000006294"/>
    </source>
</evidence>
<keyword evidence="3" id="KW-0520">NAD</keyword>
<feature type="active site" evidence="5">
    <location>
        <position position="240"/>
    </location>
</feature>
<evidence type="ECO:0000256" key="2">
    <source>
        <dbReference type="ARBA" id="ARBA00023002"/>
    </source>
</evidence>
<dbReference type="SUPFAM" id="SSF53720">
    <property type="entry name" value="ALDH-like"/>
    <property type="match status" value="1"/>
</dbReference>
<dbReference type="HOGENOM" id="CLU_005391_3_1_9"/>
<dbReference type="EMBL" id="AP012050">
    <property type="protein sequence ID" value="BAM46417.1"/>
    <property type="molecule type" value="Genomic_DNA"/>
</dbReference>
<dbReference type="PANTHER" id="PTHR43570:SF16">
    <property type="entry name" value="ALDEHYDE DEHYDROGENASE TYPE III, ISOFORM Q"/>
    <property type="match status" value="1"/>
</dbReference>
<dbReference type="InterPro" id="IPR016163">
    <property type="entry name" value="Ald_DH_C"/>
</dbReference>
<dbReference type="PROSITE" id="PS00070">
    <property type="entry name" value="ALDEHYDE_DEHYDR_CYS"/>
    <property type="match status" value="1"/>
</dbReference>
<evidence type="ECO:0000256" key="6">
    <source>
        <dbReference type="PROSITE-ProRule" id="PRU10007"/>
    </source>
</evidence>
<keyword evidence="2 4" id="KW-0560">Oxidoreductase</keyword>
<evidence type="ECO:0000256" key="1">
    <source>
        <dbReference type="ARBA" id="ARBA00009986"/>
    </source>
</evidence>
<accession>K0IZM4</accession>
<keyword evidence="10" id="KW-1185">Reference proteome</keyword>
<dbReference type="PROSITE" id="PS00687">
    <property type="entry name" value="ALDEHYDE_DEHYDR_GLU"/>
    <property type="match status" value="1"/>
</dbReference>
<evidence type="ECO:0000256" key="7">
    <source>
        <dbReference type="RuleBase" id="RU003345"/>
    </source>
</evidence>
<dbReference type="Gene3D" id="3.40.605.10">
    <property type="entry name" value="Aldehyde Dehydrogenase, Chain A, domain 1"/>
    <property type="match status" value="1"/>
</dbReference>
<comment type="similarity">
    <text evidence="1 4 7">Belongs to the aldehyde dehydrogenase family.</text>
</comment>
<dbReference type="GO" id="GO:0006081">
    <property type="term" value="P:aldehyde metabolic process"/>
    <property type="evidence" value="ECO:0007669"/>
    <property type="project" value="InterPro"/>
</dbReference>
<name>K0IZM4_AMPXN</name>
<sequence>MDLLERQKDFFYSGVTRPYQYRKRALTLLKGTIKNNESKIMKALQRDLNKSDFEAFTTEIGLVYTEIDFVLKHLKKWMKPKRVKTPMTHVGSVSRIYPDPFGVALIISPWNYPFQLAMTPLVGAIAGGNTAVIKPSELTPTVSKLIKEIIDQTFIEDYIAVELGGVETSQKLLDQAFDYIFFTGSVPVGKIVMEKASQNLTPITLELGGKSPVIVHDDASLKLAAKRIAWGKFTNAGQTCVAPDYLFVQENVKEQFLTYLKEAIIHLYGERPLDNPDYGKIVSDKHFQRLVGYLNNGEVCYGGTVDEEKHKIEPTILTDVDRHQAIMHEEIFGPILPVLTYSHLDEAIDYIRRQPKPLSFYLFSETAHIQNTVLEQISFGGGCINDTLYHLGSPHLPFGGIGESGIGSYRGKFSFETFTHQKSVLKQSSRLDLPFRYPNKKNRMKWARRVMK</sequence>
<dbReference type="FunFam" id="3.40.309.10:FF:000003">
    <property type="entry name" value="Aldehyde dehydrogenase"/>
    <property type="match status" value="1"/>
</dbReference>
<dbReference type="InterPro" id="IPR029510">
    <property type="entry name" value="Ald_DH_CS_GLU"/>
</dbReference>
<dbReference type="CDD" id="cd07136">
    <property type="entry name" value="ALDH_YwdH-P39616"/>
    <property type="match status" value="1"/>
</dbReference>
<dbReference type="OrthoDB" id="9762913at2"/>
<evidence type="ECO:0000256" key="5">
    <source>
        <dbReference type="PIRSR" id="PIRSR036492-1"/>
    </source>
</evidence>